<organism evidence="2 3">
    <name type="scientific">Strigamia maritima</name>
    <name type="common">European centipede</name>
    <name type="synonym">Geophilus maritimus</name>
    <dbReference type="NCBI Taxonomy" id="126957"/>
    <lineage>
        <taxon>Eukaryota</taxon>
        <taxon>Metazoa</taxon>
        <taxon>Ecdysozoa</taxon>
        <taxon>Arthropoda</taxon>
        <taxon>Myriapoda</taxon>
        <taxon>Chilopoda</taxon>
        <taxon>Pleurostigmophora</taxon>
        <taxon>Geophilomorpha</taxon>
        <taxon>Linotaeniidae</taxon>
        <taxon>Strigamia</taxon>
    </lineage>
</organism>
<dbReference type="GO" id="GO:0005813">
    <property type="term" value="C:centrosome"/>
    <property type="evidence" value="ECO:0007669"/>
    <property type="project" value="TreeGrafter"/>
</dbReference>
<dbReference type="STRING" id="126957.T1J1A0"/>
<dbReference type="PhylomeDB" id="T1J1A0"/>
<evidence type="ECO:0000313" key="2">
    <source>
        <dbReference type="EnsemblMetazoa" id="SMAR007317-PA"/>
    </source>
</evidence>
<keyword evidence="1" id="KW-0175">Coiled coil</keyword>
<protein>
    <submittedName>
        <fullName evidence="2">Uncharacterized protein</fullName>
    </submittedName>
</protein>
<sequence>MTQHGISLQGYNKDLVKRLEELRSLRHDFNRQIASDEEKIRNIMIEIRNHSDSLALLNESLAKKLAARVEVDKTITDTELTYAKTLEKSQNLITVLKKDRVTPQQKPPI</sequence>
<dbReference type="Proteomes" id="UP000014500">
    <property type="component" value="Unassembled WGS sequence"/>
</dbReference>
<dbReference type="EMBL" id="JH431781">
    <property type="status" value="NOT_ANNOTATED_CDS"/>
    <property type="molecule type" value="Genomic_DNA"/>
</dbReference>
<dbReference type="PANTHER" id="PTHR28661:SF1">
    <property type="entry name" value="MICROTUBULE NUCLEATION FACTOR SSNA1"/>
    <property type="match status" value="1"/>
</dbReference>
<accession>T1J1A0</accession>
<keyword evidence="3" id="KW-1185">Reference proteome</keyword>
<dbReference type="GO" id="GO:0036064">
    <property type="term" value="C:ciliary basal body"/>
    <property type="evidence" value="ECO:0007669"/>
    <property type="project" value="TreeGrafter"/>
</dbReference>
<evidence type="ECO:0000256" key="1">
    <source>
        <dbReference type="SAM" id="Coils"/>
    </source>
</evidence>
<dbReference type="HOGENOM" id="CLU_153440_0_0_1"/>
<dbReference type="InterPro" id="IPR033362">
    <property type="entry name" value="SSNA1_fam"/>
</dbReference>
<evidence type="ECO:0000313" key="3">
    <source>
        <dbReference type="Proteomes" id="UP000014500"/>
    </source>
</evidence>
<name>T1J1A0_STRMM</name>
<dbReference type="PANTHER" id="PTHR28661">
    <property type="entry name" value="SJOEGREN SYNDROME NUCLEAR AUTOANTIGEN 1"/>
    <property type="match status" value="1"/>
</dbReference>
<dbReference type="OMA" id="ETKNEYD"/>
<dbReference type="EnsemblMetazoa" id="SMAR007317-RA">
    <property type="protein sequence ID" value="SMAR007317-PA"/>
    <property type="gene ID" value="SMAR007317"/>
</dbReference>
<feature type="coiled-coil region" evidence="1">
    <location>
        <begin position="12"/>
        <end position="39"/>
    </location>
</feature>
<reference evidence="3" key="1">
    <citation type="submission" date="2011-05" db="EMBL/GenBank/DDBJ databases">
        <authorList>
            <person name="Richards S.R."/>
            <person name="Qu J."/>
            <person name="Jiang H."/>
            <person name="Jhangiani S.N."/>
            <person name="Agravi P."/>
            <person name="Goodspeed R."/>
            <person name="Gross S."/>
            <person name="Mandapat C."/>
            <person name="Jackson L."/>
            <person name="Mathew T."/>
            <person name="Pu L."/>
            <person name="Thornton R."/>
            <person name="Saada N."/>
            <person name="Wilczek-Boney K.B."/>
            <person name="Lee S."/>
            <person name="Kovar C."/>
            <person name="Wu Y."/>
            <person name="Scherer S.E."/>
            <person name="Worley K.C."/>
            <person name="Muzny D.M."/>
            <person name="Gibbs R."/>
        </authorList>
    </citation>
    <scope>NUCLEOTIDE SEQUENCE</scope>
    <source>
        <strain evidence="3">Brora</strain>
    </source>
</reference>
<dbReference type="AlphaFoldDB" id="T1J1A0"/>
<proteinExistence type="predicted"/>
<reference evidence="2" key="2">
    <citation type="submission" date="2015-02" db="UniProtKB">
        <authorList>
            <consortium name="EnsemblMetazoa"/>
        </authorList>
    </citation>
    <scope>IDENTIFICATION</scope>
</reference>